<keyword evidence="6" id="KW-0807">Transducer</keyword>
<comment type="similarity">
    <text evidence="6">Belongs to the G-protein coupled receptor 1 family.</text>
</comment>
<dbReference type="PANTHER" id="PTHR22750">
    <property type="entry name" value="G-PROTEIN COUPLED RECEPTOR"/>
    <property type="match status" value="1"/>
</dbReference>
<keyword evidence="6" id="KW-0675">Receptor</keyword>
<keyword evidence="4 8" id="KW-1133">Transmembrane helix</keyword>
<dbReference type="EMBL" id="CAWYQH010000096">
    <property type="protein sequence ID" value="CAK8682630.1"/>
    <property type="molecule type" value="Genomic_DNA"/>
</dbReference>
<gene>
    <name evidence="10" type="ORF">CVLEPA_LOCUS13285</name>
</gene>
<name>A0ABP0FU38_CLALP</name>
<dbReference type="Gene3D" id="1.20.1070.10">
    <property type="entry name" value="Rhodopsin 7-helix transmembrane proteins"/>
    <property type="match status" value="1"/>
</dbReference>
<dbReference type="InterPro" id="IPR017452">
    <property type="entry name" value="GPCR_Rhodpsn_7TM"/>
</dbReference>
<evidence type="ECO:0000259" key="9">
    <source>
        <dbReference type="PROSITE" id="PS50262"/>
    </source>
</evidence>
<dbReference type="InterPro" id="IPR000276">
    <property type="entry name" value="GPCR_Rhodpsn"/>
</dbReference>
<feature type="transmembrane region" description="Helical" evidence="8">
    <location>
        <begin position="297"/>
        <end position="319"/>
    </location>
</feature>
<feature type="transmembrane region" description="Helical" evidence="8">
    <location>
        <begin position="159"/>
        <end position="180"/>
    </location>
</feature>
<evidence type="ECO:0000313" key="10">
    <source>
        <dbReference type="EMBL" id="CAK8682630.1"/>
    </source>
</evidence>
<evidence type="ECO:0000256" key="4">
    <source>
        <dbReference type="ARBA" id="ARBA00022989"/>
    </source>
</evidence>
<dbReference type="PROSITE" id="PS50262">
    <property type="entry name" value="G_PROTEIN_RECEP_F1_2"/>
    <property type="match status" value="1"/>
</dbReference>
<feature type="transmembrane region" description="Helical" evidence="8">
    <location>
        <begin position="262"/>
        <end position="291"/>
    </location>
</feature>
<feature type="transmembrane region" description="Helical" evidence="8">
    <location>
        <begin position="80"/>
        <end position="107"/>
    </location>
</feature>
<evidence type="ECO:0000256" key="2">
    <source>
        <dbReference type="ARBA" id="ARBA00022475"/>
    </source>
</evidence>
<comment type="caution">
    <text evidence="10">The sequence shown here is derived from an EMBL/GenBank/DDBJ whole genome shotgun (WGS) entry which is preliminary data.</text>
</comment>
<evidence type="ECO:0000256" key="5">
    <source>
        <dbReference type="ARBA" id="ARBA00023136"/>
    </source>
</evidence>
<keyword evidence="11" id="KW-1185">Reference proteome</keyword>
<sequence>MFENNMRTPNVNLLISFFIITMENQTYSNVTLLPRSICLNYESWGRALTAIAGSMIIFGNLLVALVIFKYPARNFRPLNWFIVQLAIADFSVGVIVLWIGTFSALFLDAVSLMSSIMSYGVLASATSTSTLGVMFIALDRYFYILKHTSYRSIMTRRKVAIAIAVACVVPLIVFIVGPAIGWNCIESCDCSVYNRDPSMRYCFGEYCSQMMTPFRSETVLIGGISLALLLVISIFIYLQIFCKIRFQATARMRRRRVSETRVLKTMLLVLSGFLLTTGPLATCCIISFFYNHRELHFVMRTLVVLSTINSILNPLFYFWRLPEMNKKLRTMVRDCTGICCPHFPWHQREQPARKEKPYRSRTSEQPDSTIQQTKPL</sequence>
<dbReference type="SUPFAM" id="SSF81321">
    <property type="entry name" value="Family A G protein-coupled receptor-like"/>
    <property type="match status" value="1"/>
</dbReference>
<evidence type="ECO:0000313" key="11">
    <source>
        <dbReference type="Proteomes" id="UP001642483"/>
    </source>
</evidence>
<keyword evidence="6" id="KW-0297">G-protein coupled receptor</keyword>
<feature type="transmembrane region" description="Helical" evidence="8">
    <location>
        <begin position="219"/>
        <end position="241"/>
    </location>
</feature>
<dbReference type="Pfam" id="PF00001">
    <property type="entry name" value="7tm_1"/>
    <property type="match status" value="1"/>
</dbReference>
<dbReference type="PRINTS" id="PR00237">
    <property type="entry name" value="GPCRRHODOPSN"/>
</dbReference>
<keyword evidence="2" id="KW-1003">Cell membrane</keyword>
<protein>
    <recommendedName>
        <fullName evidence="9">G-protein coupled receptors family 1 profile domain-containing protein</fullName>
    </recommendedName>
</protein>
<feature type="transmembrane region" description="Helical" evidence="8">
    <location>
        <begin position="44"/>
        <end position="68"/>
    </location>
</feature>
<accession>A0ABP0FU38</accession>
<feature type="compositionally biased region" description="Basic and acidic residues" evidence="7">
    <location>
        <begin position="349"/>
        <end position="364"/>
    </location>
</feature>
<organism evidence="10 11">
    <name type="scientific">Clavelina lepadiformis</name>
    <name type="common">Light-bulb sea squirt</name>
    <name type="synonym">Ascidia lepadiformis</name>
    <dbReference type="NCBI Taxonomy" id="159417"/>
    <lineage>
        <taxon>Eukaryota</taxon>
        <taxon>Metazoa</taxon>
        <taxon>Chordata</taxon>
        <taxon>Tunicata</taxon>
        <taxon>Ascidiacea</taxon>
        <taxon>Aplousobranchia</taxon>
        <taxon>Clavelinidae</taxon>
        <taxon>Clavelina</taxon>
    </lineage>
</organism>
<reference evidence="10 11" key="1">
    <citation type="submission" date="2024-02" db="EMBL/GenBank/DDBJ databases">
        <authorList>
            <person name="Daric V."/>
            <person name="Darras S."/>
        </authorList>
    </citation>
    <scope>NUCLEOTIDE SEQUENCE [LARGE SCALE GENOMIC DNA]</scope>
</reference>
<keyword evidence="5 8" id="KW-0472">Membrane</keyword>
<dbReference type="PROSITE" id="PS00237">
    <property type="entry name" value="G_PROTEIN_RECEP_F1_1"/>
    <property type="match status" value="1"/>
</dbReference>
<evidence type="ECO:0000256" key="8">
    <source>
        <dbReference type="SAM" id="Phobius"/>
    </source>
</evidence>
<feature type="compositionally biased region" description="Polar residues" evidence="7">
    <location>
        <begin position="365"/>
        <end position="376"/>
    </location>
</feature>
<comment type="subcellular location">
    <subcellularLocation>
        <location evidence="1">Cell membrane</location>
        <topology evidence="1">Multi-pass membrane protein</topology>
    </subcellularLocation>
</comment>
<feature type="transmembrane region" description="Helical" evidence="8">
    <location>
        <begin position="119"/>
        <end position="138"/>
    </location>
</feature>
<keyword evidence="3 6" id="KW-0812">Transmembrane</keyword>
<evidence type="ECO:0000256" key="6">
    <source>
        <dbReference type="RuleBase" id="RU000688"/>
    </source>
</evidence>
<feature type="region of interest" description="Disordered" evidence="7">
    <location>
        <begin position="349"/>
        <end position="376"/>
    </location>
</feature>
<proteinExistence type="inferred from homology"/>
<evidence type="ECO:0000256" key="1">
    <source>
        <dbReference type="ARBA" id="ARBA00004651"/>
    </source>
</evidence>
<feature type="domain" description="G-protein coupled receptors family 1 profile" evidence="9">
    <location>
        <begin position="59"/>
        <end position="317"/>
    </location>
</feature>
<dbReference type="Proteomes" id="UP001642483">
    <property type="component" value="Unassembled WGS sequence"/>
</dbReference>
<evidence type="ECO:0000256" key="7">
    <source>
        <dbReference type="SAM" id="MobiDB-lite"/>
    </source>
</evidence>
<evidence type="ECO:0000256" key="3">
    <source>
        <dbReference type="ARBA" id="ARBA00022692"/>
    </source>
</evidence>